<dbReference type="Proteomes" id="UP001283361">
    <property type="component" value="Unassembled WGS sequence"/>
</dbReference>
<gene>
    <name evidence="1" type="ORF">RRG08_023714</name>
</gene>
<evidence type="ECO:0000313" key="2">
    <source>
        <dbReference type="Proteomes" id="UP001283361"/>
    </source>
</evidence>
<accession>A0AAE1DB67</accession>
<reference evidence="1" key="1">
    <citation type="journal article" date="2023" name="G3 (Bethesda)">
        <title>A reference genome for the long-term kleptoplast-retaining sea slug Elysia crispata morphotype clarki.</title>
        <authorList>
            <person name="Eastman K.E."/>
            <person name="Pendleton A.L."/>
            <person name="Shaikh M.A."/>
            <person name="Suttiyut T."/>
            <person name="Ogas R."/>
            <person name="Tomko P."/>
            <person name="Gavelis G."/>
            <person name="Widhalm J.R."/>
            <person name="Wisecaver J.H."/>
        </authorList>
    </citation>
    <scope>NUCLEOTIDE SEQUENCE</scope>
    <source>
        <strain evidence="1">ECLA1</strain>
    </source>
</reference>
<sequence length="103" mass="11457">MRLPGRSLDQDGPRPDLAILGIDWKSQDGIADKCSLHARHSLELDTRWAVRVTKGRLGPGSQHSTLTTHTSRQVILIDRMETEPTQAYVISGHLVIPFPNKGH</sequence>
<evidence type="ECO:0000313" key="1">
    <source>
        <dbReference type="EMBL" id="KAK3764249.1"/>
    </source>
</evidence>
<keyword evidence="2" id="KW-1185">Reference proteome</keyword>
<protein>
    <submittedName>
        <fullName evidence="1">Uncharacterized protein</fullName>
    </submittedName>
</protein>
<comment type="caution">
    <text evidence="1">The sequence shown here is derived from an EMBL/GenBank/DDBJ whole genome shotgun (WGS) entry which is preliminary data.</text>
</comment>
<proteinExistence type="predicted"/>
<dbReference type="EMBL" id="JAWDGP010004459">
    <property type="protein sequence ID" value="KAK3764249.1"/>
    <property type="molecule type" value="Genomic_DNA"/>
</dbReference>
<dbReference type="AlphaFoldDB" id="A0AAE1DB67"/>
<name>A0AAE1DB67_9GAST</name>
<organism evidence="1 2">
    <name type="scientific">Elysia crispata</name>
    <name type="common">lettuce slug</name>
    <dbReference type="NCBI Taxonomy" id="231223"/>
    <lineage>
        <taxon>Eukaryota</taxon>
        <taxon>Metazoa</taxon>
        <taxon>Spiralia</taxon>
        <taxon>Lophotrochozoa</taxon>
        <taxon>Mollusca</taxon>
        <taxon>Gastropoda</taxon>
        <taxon>Heterobranchia</taxon>
        <taxon>Euthyneura</taxon>
        <taxon>Panpulmonata</taxon>
        <taxon>Sacoglossa</taxon>
        <taxon>Placobranchoidea</taxon>
        <taxon>Plakobranchidae</taxon>
        <taxon>Elysia</taxon>
    </lineage>
</organism>